<reference evidence="3" key="2">
    <citation type="journal article" date="2021" name="PeerJ">
        <title>Extensive microbial diversity within the chicken gut microbiome revealed by metagenomics and culture.</title>
        <authorList>
            <person name="Gilroy R."/>
            <person name="Ravi A."/>
            <person name="Getino M."/>
            <person name="Pursley I."/>
            <person name="Horton D.L."/>
            <person name="Alikhan N.F."/>
            <person name="Baker D."/>
            <person name="Gharbi K."/>
            <person name="Hall N."/>
            <person name="Watson M."/>
            <person name="Adriaenssens E.M."/>
            <person name="Foster-Nyarko E."/>
            <person name="Jarju S."/>
            <person name="Secka A."/>
            <person name="Antonio M."/>
            <person name="Oren A."/>
            <person name="Chaudhuri R.R."/>
            <person name="La Ragione R."/>
            <person name="Hildebrand F."/>
            <person name="Pallen M.J."/>
        </authorList>
    </citation>
    <scope>NUCLEOTIDE SEQUENCE</scope>
    <source>
        <strain evidence="3">CHK191-8634</strain>
    </source>
</reference>
<name>A0A9D1LLL8_9CLOT</name>
<dbReference type="Pfam" id="PF14270">
    <property type="entry name" value="DUF4358"/>
    <property type="match status" value="1"/>
</dbReference>
<dbReference type="PROSITE" id="PS51257">
    <property type="entry name" value="PROKAR_LIPOPROTEIN"/>
    <property type="match status" value="1"/>
</dbReference>
<feature type="domain" description="Transglutaminase-like" evidence="2">
    <location>
        <begin position="280"/>
        <end position="338"/>
    </location>
</feature>
<protein>
    <submittedName>
        <fullName evidence="3">DUF4358 domain-containing protein</fullName>
    </submittedName>
</protein>
<gene>
    <name evidence="3" type="ORF">IAB67_04510</name>
</gene>
<dbReference type="Proteomes" id="UP000824073">
    <property type="component" value="Unassembled WGS sequence"/>
</dbReference>
<evidence type="ECO:0000313" key="3">
    <source>
        <dbReference type="EMBL" id="HIU43542.1"/>
    </source>
</evidence>
<dbReference type="PANTHER" id="PTHR46333">
    <property type="entry name" value="CYTOKINESIS PROTEIN 3"/>
    <property type="match status" value="1"/>
</dbReference>
<evidence type="ECO:0000313" key="4">
    <source>
        <dbReference type="Proteomes" id="UP000824073"/>
    </source>
</evidence>
<dbReference type="InterPro" id="IPR002931">
    <property type="entry name" value="Transglutaminase-like"/>
</dbReference>
<proteinExistence type="predicted"/>
<keyword evidence="1" id="KW-0732">Signal</keyword>
<dbReference type="GO" id="GO:0005737">
    <property type="term" value="C:cytoplasm"/>
    <property type="evidence" value="ECO:0007669"/>
    <property type="project" value="TreeGrafter"/>
</dbReference>
<dbReference type="SMART" id="SM00460">
    <property type="entry name" value="TGc"/>
    <property type="match status" value="1"/>
</dbReference>
<sequence>MAKHRGIALVILAALLALSACSAPAAGETDYTPIQIAAVIADSQSDLPELTASVAGDDFFSAYVQDYYELEPEAVIDGVVCYAGGVQACELAVLTAADPSGADAVRQALLGYVERRAAAFAGYVPEQAAMVESAEVVVSGSTAALLICPDPSAGSEAFLSCFGSDAPPFSAQTQFVSAQTGEVVMADAPTAESDADPYDRDAVLQAWQTGDPSGLSDKNRAVYDRCQQIIDEVITGDMTDFEKELAVHDWIIDWAEYDSDTLSHAPDFEPDPDNDNPYGLLVNQKAVCLGYTSTFQLLMDMLGIECITVEGTAYGETEAHAWNQVQLDGEWYAVDVTWDDPVSFGRVSERTAHTYFNVTSEFLRWTDHQWDEDSVPEAEGTTYVWQP</sequence>
<dbReference type="SUPFAM" id="SSF54001">
    <property type="entry name" value="Cysteine proteinases"/>
    <property type="match status" value="1"/>
</dbReference>
<dbReference type="Pfam" id="PF01841">
    <property type="entry name" value="Transglut_core"/>
    <property type="match status" value="1"/>
</dbReference>
<dbReference type="InterPro" id="IPR038765">
    <property type="entry name" value="Papain-like_cys_pep_sf"/>
</dbReference>
<reference evidence="3" key="1">
    <citation type="submission" date="2020-10" db="EMBL/GenBank/DDBJ databases">
        <authorList>
            <person name="Gilroy R."/>
        </authorList>
    </citation>
    <scope>NUCLEOTIDE SEQUENCE</scope>
    <source>
        <strain evidence="3">CHK191-8634</strain>
    </source>
</reference>
<feature type="chain" id="PRO_5038996614" evidence="1">
    <location>
        <begin position="26"/>
        <end position="387"/>
    </location>
</feature>
<accession>A0A9D1LLL8</accession>
<evidence type="ECO:0000256" key="1">
    <source>
        <dbReference type="SAM" id="SignalP"/>
    </source>
</evidence>
<feature type="signal peptide" evidence="1">
    <location>
        <begin position="1"/>
        <end position="25"/>
    </location>
</feature>
<dbReference type="Gene3D" id="3.10.620.30">
    <property type="match status" value="1"/>
</dbReference>
<dbReference type="InterPro" id="IPR052557">
    <property type="entry name" value="CAP/Cytokinesis_protein"/>
</dbReference>
<organism evidence="3 4">
    <name type="scientific">Candidatus Ventrousia excrementavium</name>
    <dbReference type="NCBI Taxonomy" id="2840961"/>
    <lineage>
        <taxon>Bacteria</taxon>
        <taxon>Bacillati</taxon>
        <taxon>Bacillota</taxon>
        <taxon>Clostridia</taxon>
        <taxon>Eubacteriales</taxon>
        <taxon>Clostridiaceae</taxon>
        <taxon>Clostridiaceae incertae sedis</taxon>
        <taxon>Candidatus Ventrousia</taxon>
    </lineage>
</organism>
<dbReference type="AlphaFoldDB" id="A0A9D1LLL8"/>
<comment type="caution">
    <text evidence="3">The sequence shown here is derived from an EMBL/GenBank/DDBJ whole genome shotgun (WGS) entry which is preliminary data.</text>
</comment>
<dbReference type="InterPro" id="IPR025648">
    <property type="entry name" value="DUF4358"/>
</dbReference>
<dbReference type="EMBL" id="DVMR01000037">
    <property type="protein sequence ID" value="HIU43542.1"/>
    <property type="molecule type" value="Genomic_DNA"/>
</dbReference>
<evidence type="ECO:0000259" key="2">
    <source>
        <dbReference type="SMART" id="SM00460"/>
    </source>
</evidence>
<dbReference type="PANTHER" id="PTHR46333:SF2">
    <property type="entry name" value="CYTOKINESIS PROTEIN 3"/>
    <property type="match status" value="1"/>
</dbReference>